<sequence>MEDDQEMKINDNVYEFCKPDNPSVEIIFFHGIQMGEEDVTKLHLSTWTVKSEEADAPPEYWPQTFFAKDELLTSKNISVRALTACYDPSKFKTDNTGRLDIYNIAENFTHSIIDSNRVKVGLRTGVPVIMVGHSFGGLLIKKLVEQVADKARLNGNHHKNLQKFLDNLKGLFFYSTPHRALKDAVVQRLFPPGNRTYSALPQLFEQLNKDAGRLHEAMTRFAKRHKIMVTEAFEVNDTDLGDNLEPIKIVTEASAVCGDRAFAISEDHFNVCRPRDVKSLNYQALADFIVEIVEREKAGTDAAGLDLPEVGRGRFVREENGNECARDTEREASNGPESWEFAF</sequence>
<evidence type="ECO:0000256" key="4">
    <source>
        <dbReference type="ARBA" id="ARBA00022824"/>
    </source>
</evidence>
<evidence type="ECO:0008006" key="10">
    <source>
        <dbReference type="Google" id="ProtNLM"/>
    </source>
</evidence>
<evidence type="ECO:0000313" key="8">
    <source>
        <dbReference type="EMBL" id="OAE23421.1"/>
    </source>
</evidence>
<dbReference type="GO" id="GO:0005739">
    <property type="term" value="C:mitochondrion"/>
    <property type="evidence" value="ECO:0007669"/>
    <property type="project" value="UniProtKB-SubCell"/>
</dbReference>
<keyword evidence="6" id="KW-0472">Membrane</keyword>
<dbReference type="SUPFAM" id="SSF53474">
    <property type="entry name" value="alpha/beta-Hydrolases"/>
    <property type="match status" value="1"/>
</dbReference>
<protein>
    <recommendedName>
        <fullName evidence="10">AB hydrolase-1 domain-containing protein</fullName>
    </recommendedName>
</protein>
<dbReference type="InterPro" id="IPR052374">
    <property type="entry name" value="SERAC1"/>
</dbReference>
<evidence type="ECO:0000256" key="3">
    <source>
        <dbReference type="ARBA" id="ARBA00004370"/>
    </source>
</evidence>
<evidence type="ECO:0000256" key="1">
    <source>
        <dbReference type="ARBA" id="ARBA00004173"/>
    </source>
</evidence>
<dbReference type="PANTHER" id="PTHR48182">
    <property type="entry name" value="PROTEIN SERAC1"/>
    <property type="match status" value="1"/>
</dbReference>
<evidence type="ECO:0000256" key="5">
    <source>
        <dbReference type="ARBA" id="ARBA00023128"/>
    </source>
</evidence>
<dbReference type="EMBL" id="LVLJ01002841">
    <property type="protein sequence ID" value="OAE23421.1"/>
    <property type="molecule type" value="Genomic_DNA"/>
</dbReference>
<organism evidence="8 9">
    <name type="scientific">Marchantia polymorpha subsp. ruderalis</name>
    <dbReference type="NCBI Taxonomy" id="1480154"/>
    <lineage>
        <taxon>Eukaryota</taxon>
        <taxon>Viridiplantae</taxon>
        <taxon>Streptophyta</taxon>
        <taxon>Embryophyta</taxon>
        <taxon>Marchantiophyta</taxon>
        <taxon>Marchantiopsida</taxon>
        <taxon>Marchantiidae</taxon>
        <taxon>Marchantiales</taxon>
        <taxon>Marchantiaceae</taxon>
        <taxon>Marchantia</taxon>
    </lineage>
</organism>
<dbReference type="PANTHER" id="PTHR48182:SF2">
    <property type="entry name" value="PROTEIN SERAC1"/>
    <property type="match status" value="1"/>
</dbReference>
<dbReference type="InterPro" id="IPR029058">
    <property type="entry name" value="AB_hydrolase_fold"/>
</dbReference>
<evidence type="ECO:0000256" key="2">
    <source>
        <dbReference type="ARBA" id="ARBA00004240"/>
    </source>
</evidence>
<dbReference type="GO" id="GO:0005783">
    <property type="term" value="C:endoplasmic reticulum"/>
    <property type="evidence" value="ECO:0007669"/>
    <property type="project" value="UniProtKB-SubCell"/>
</dbReference>
<accession>A0A176VSU5</accession>
<evidence type="ECO:0000256" key="6">
    <source>
        <dbReference type="ARBA" id="ARBA00023136"/>
    </source>
</evidence>
<name>A0A176VSU5_MARPO</name>
<comment type="caution">
    <text evidence="8">The sequence shown here is derived from an EMBL/GenBank/DDBJ whole genome shotgun (WGS) entry which is preliminary data.</text>
</comment>
<proteinExistence type="predicted"/>
<reference evidence="8" key="1">
    <citation type="submission" date="2016-03" db="EMBL/GenBank/DDBJ databases">
        <title>Mechanisms controlling the formation of the plant cell surface in tip-growing cells are functionally conserved among land plants.</title>
        <authorList>
            <person name="Honkanen S."/>
            <person name="Jones V.A."/>
            <person name="Morieri G."/>
            <person name="Champion C."/>
            <person name="Hetherington A.J."/>
            <person name="Kelly S."/>
            <person name="Saint-Marcoux D."/>
            <person name="Proust H."/>
            <person name="Prescott H."/>
            <person name="Dolan L."/>
        </authorList>
    </citation>
    <scope>NUCLEOTIDE SEQUENCE [LARGE SCALE GENOMIC DNA]</scope>
    <source>
        <tissue evidence="8">Whole gametophyte</tissue>
    </source>
</reference>
<dbReference type="Gene3D" id="3.40.50.1820">
    <property type="entry name" value="alpha/beta hydrolase"/>
    <property type="match status" value="1"/>
</dbReference>
<evidence type="ECO:0000256" key="7">
    <source>
        <dbReference type="SAM" id="MobiDB-lite"/>
    </source>
</evidence>
<evidence type="ECO:0000313" key="9">
    <source>
        <dbReference type="Proteomes" id="UP000077202"/>
    </source>
</evidence>
<feature type="region of interest" description="Disordered" evidence="7">
    <location>
        <begin position="320"/>
        <end position="343"/>
    </location>
</feature>
<feature type="compositionally biased region" description="Basic and acidic residues" evidence="7">
    <location>
        <begin position="320"/>
        <end position="332"/>
    </location>
</feature>
<dbReference type="Proteomes" id="UP000077202">
    <property type="component" value="Unassembled WGS sequence"/>
</dbReference>
<dbReference type="GO" id="GO:0016020">
    <property type="term" value="C:membrane"/>
    <property type="evidence" value="ECO:0007669"/>
    <property type="project" value="UniProtKB-SubCell"/>
</dbReference>
<comment type="subcellular location">
    <subcellularLocation>
        <location evidence="2">Endoplasmic reticulum</location>
    </subcellularLocation>
    <subcellularLocation>
        <location evidence="3">Membrane</location>
    </subcellularLocation>
    <subcellularLocation>
        <location evidence="1">Mitochondrion</location>
    </subcellularLocation>
</comment>
<dbReference type="AlphaFoldDB" id="A0A176VSU5"/>
<gene>
    <name evidence="8" type="ORF">AXG93_961s1150</name>
</gene>
<keyword evidence="5" id="KW-0496">Mitochondrion</keyword>
<keyword evidence="9" id="KW-1185">Reference proteome</keyword>
<keyword evidence="4" id="KW-0256">Endoplasmic reticulum</keyword>